<dbReference type="GO" id="GO:0016868">
    <property type="term" value="F:intramolecular phosphotransferase activity"/>
    <property type="evidence" value="ECO:0007669"/>
    <property type="project" value="InterPro"/>
</dbReference>
<accession>A0A9D2AFD2</accession>
<dbReference type="InterPro" id="IPR036900">
    <property type="entry name" value="A-D-PHexomutase_C_sf"/>
</dbReference>
<organism evidence="2 3">
    <name type="scientific">Candidatus Borkfalkia faecipullorum</name>
    <dbReference type="NCBI Taxonomy" id="2838510"/>
    <lineage>
        <taxon>Bacteria</taxon>
        <taxon>Bacillati</taxon>
        <taxon>Bacillota</taxon>
        <taxon>Clostridia</taxon>
        <taxon>Christensenellales</taxon>
        <taxon>Christensenellaceae</taxon>
        <taxon>Candidatus Borkfalkia</taxon>
    </lineage>
</organism>
<dbReference type="InterPro" id="IPR005843">
    <property type="entry name" value="A-D-PHexomutase_C"/>
</dbReference>
<feature type="domain" description="Alpha-D-phosphohexomutase C-terminal" evidence="1">
    <location>
        <begin position="19"/>
        <end position="52"/>
    </location>
</feature>
<protein>
    <recommendedName>
        <fullName evidence="1">Alpha-D-phosphohexomutase C-terminal domain-containing protein</fullName>
    </recommendedName>
</protein>
<proteinExistence type="predicted"/>
<evidence type="ECO:0000313" key="2">
    <source>
        <dbReference type="EMBL" id="HIX07689.1"/>
    </source>
</evidence>
<dbReference type="SUPFAM" id="SSF55957">
    <property type="entry name" value="Phosphoglucomutase, C-terminal domain"/>
    <property type="match status" value="1"/>
</dbReference>
<evidence type="ECO:0000313" key="3">
    <source>
        <dbReference type="Proteomes" id="UP000824204"/>
    </source>
</evidence>
<reference evidence="2" key="1">
    <citation type="journal article" date="2021" name="PeerJ">
        <title>Extensive microbial diversity within the chicken gut microbiome revealed by metagenomics and culture.</title>
        <authorList>
            <person name="Gilroy R."/>
            <person name="Ravi A."/>
            <person name="Getino M."/>
            <person name="Pursley I."/>
            <person name="Horton D.L."/>
            <person name="Alikhan N.F."/>
            <person name="Baker D."/>
            <person name="Gharbi K."/>
            <person name="Hall N."/>
            <person name="Watson M."/>
            <person name="Adriaenssens E.M."/>
            <person name="Foster-Nyarko E."/>
            <person name="Jarju S."/>
            <person name="Secka A."/>
            <person name="Antonio M."/>
            <person name="Oren A."/>
            <person name="Chaudhuri R.R."/>
            <person name="La Ragione R."/>
            <person name="Hildebrand F."/>
            <person name="Pallen M.J."/>
        </authorList>
    </citation>
    <scope>NUCLEOTIDE SEQUENCE</scope>
    <source>
        <strain evidence="2">811</strain>
    </source>
</reference>
<reference evidence="2" key="2">
    <citation type="submission" date="2021-04" db="EMBL/GenBank/DDBJ databases">
        <authorList>
            <person name="Gilroy R."/>
        </authorList>
    </citation>
    <scope>NUCLEOTIDE SEQUENCE</scope>
    <source>
        <strain evidence="2">811</strain>
    </source>
</reference>
<dbReference type="Gene3D" id="3.30.310.50">
    <property type="entry name" value="Alpha-D-phosphohexomutase, C-terminal domain"/>
    <property type="match status" value="1"/>
</dbReference>
<dbReference type="EMBL" id="DXFX01000055">
    <property type="protein sequence ID" value="HIX07689.1"/>
    <property type="molecule type" value="Genomic_DNA"/>
</dbReference>
<dbReference type="Pfam" id="PF00408">
    <property type="entry name" value="PGM_PMM_IV"/>
    <property type="match status" value="1"/>
</dbReference>
<gene>
    <name evidence="2" type="ORF">H9741_04400</name>
</gene>
<dbReference type="AlphaFoldDB" id="A0A9D2AFD2"/>
<dbReference type="Proteomes" id="UP000824204">
    <property type="component" value="Unassembled WGS sequence"/>
</dbReference>
<comment type="caution">
    <text evidence="2">The sequence shown here is derived from an EMBL/GenBank/DDBJ whole genome shotgun (WGS) entry which is preliminary data.</text>
</comment>
<name>A0A9D2AFD2_9FIRM</name>
<evidence type="ECO:0000259" key="1">
    <source>
        <dbReference type="Pfam" id="PF00408"/>
    </source>
</evidence>
<sequence>MRKVVRSERLANNIIWWFEGDCWGLLRLSGTEPLVRIFAEAENRENAQKIIDVLKNSVKNCVGKV</sequence>